<comment type="caution">
    <text evidence="2">The sequence shown here is derived from an EMBL/GenBank/DDBJ whole genome shotgun (WGS) entry which is preliminary data.</text>
</comment>
<dbReference type="EMBL" id="PKPP01000516">
    <property type="protein sequence ID" value="PWA91805.1"/>
    <property type="molecule type" value="Genomic_DNA"/>
</dbReference>
<feature type="domain" description="Replication factor A C-terminal" evidence="1">
    <location>
        <begin position="444"/>
        <end position="554"/>
    </location>
</feature>
<accession>A0A2U1Q1F5</accession>
<name>A0A2U1Q1F5_ARTAN</name>
<proteinExistence type="predicted"/>
<dbReference type="Gene3D" id="2.40.50.140">
    <property type="entry name" value="Nucleic acid-binding proteins"/>
    <property type="match status" value="1"/>
</dbReference>
<keyword evidence="3" id="KW-1185">Reference proteome</keyword>
<dbReference type="Proteomes" id="UP000245207">
    <property type="component" value="Unassembled WGS sequence"/>
</dbReference>
<sequence length="593" mass="67300">MSSSFGMPSCYDNNANLTINRGQQPIHTVHGKQPFQQYLMSSSMLTKDSTAHHCVPTASSLGMTSCHDNNAHINIHQEQQPIHTLHGKQPVEHRSMRRSNEQTCNKKRKSVSVCDDMPADLQNNKGVLNNGCRQKRRITTIERDAITERLHQQGVVNNKGKSIVYDDTSVETQYSNATHAIPNTSSPENQNRRMEHNCLPDACIISDSTPSCNEEGSGLRPEIVESLIRILDEHNELVQVFRTARDKVNDGTAEEFKIQLYNVVGTREYQLPSSGTLGAIVFQPDANSQTDYDVIIEYRDRGPQRINKLHSSYMSLQYPLLFVYGQPSFNTKMTLEGVNASTKRTKLSMNMFYKYQLHERFGQVVDPEDKSRREYPVLTDYIGCYISSGEKETVGDPMRDQMVNRKIDIQNLNGNSIELTLWDDLAETFKKEEIDRLEKPGVRFTCDGRITGINTSRDWYYPACTSCNLKLENNDGIYDCKVHGPIDNPTYRYNFKGYLTDDTATATITFFTPRANQIVGIDCNSLLSSLQDPDPRNVPQKIQPIIGERHIFQFYYNTTSKQGPAEFIFATLLDEPATMKKLTDIPSGDKLIL</sequence>
<protein>
    <submittedName>
        <fullName evidence="2">Retrotransposon-like protein</fullName>
    </submittedName>
</protein>
<dbReference type="InterPro" id="IPR012340">
    <property type="entry name" value="NA-bd_OB-fold"/>
</dbReference>
<evidence type="ECO:0000313" key="2">
    <source>
        <dbReference type="EMBL" id="PWA91805.1"/>
    </source>
</evidence>
<dbReference type="AlphaFoldDB" id="A0A2U1Q1F5"/>
<evidence type="ECO:0000313" key="3">
    <source>
        <dbReference type="Proteomes" id="UP000245207"/>
    </source>
</evidence>
<dbReference type="SUPFAM" id="SSF50249">
    <property type="entry name" value="Nucleic acid-binding proteins"/>
    <property type="match status" value="1"/>
</dbReference>
<dbReference type="STRING" id="35608.A0A2U1Q1F5"/>
<dbReference type="InterPro" id="IPR013955">
    <property type="entry name" value="Rep_factor-A_C"/>
</dbReference>
<evidence type="ECO:0000259" key="1">
    <source>
        <dbReference type="Pfam" id="PF08646"/>
    </source>
</evidence>
<reference evidence="2 3" key="1">
    <citation type="journal article" date="2018" name="Mol. Plant">
        <title>The genome of Artemisia annua provides insight into the evolution of Asteraceae family and artemisinin biosynthesis.</title>
        <authorList>
            <person name="Shen Q."/>
            <person name="Zhang L."/>
            <person name="Liao Z."/>
            <person name="Wang S."/>
            <person name="Yan T."/>
            <person name="Shi P."/>
            <person name="Liu M."/>
            <person name="Fu X."/>
            <person name="Pan Q."/>
            <person name="Wang Y."/>
            <person name="Lv Z."/>
            <person name="Lu X."/>
            <person name="Zhang F."/>
            <person name="Jiang W."/>
            <person name="Ma Y."/>
            <person name="Chen M."/>
            <person name="Hao X."/>
            <person name="Li L."/>
            <person name="Tang Y."/>
            <person name="Lv G."/>
            <person name="Zhou Y."/>
            <person name="Sun X."/>
            <person name="Brodelius P.E."/>
            <person name="Rose J.K.C."/>
            <person name="Tang K."/>
        </authorList>
    </citation>
    <scope>NUCLEOTIDE SEQUENCE [LARGE SCALE GENOMIC DNA]</scope>
    <source>
        <strain evidence="3">cv. Huhao1</strain>
        <tissue evidence="2">Leaf</tissue>
    </source>
</reference>
<dbReference type="Pfam" id="PF08646">
    <property type="entry name" value="Rep_fac-A_C"/>
    <property type="match status" value="1"/>
</dbReference>
<dbReference type="PANTHER" id="PTHR45786">
    <property type="entry name" value="DNA BINDING PROTEIN-LIKE"/>
    <property type="match status" value="1"/>
</dbReference>
<organism evidence="2 3">
    <name type="scientific">Artemisia annua</name>
    <name type="common">Sweet wormwood</name>
    <dbReference type="NCBI Taxonomy" id="35608"/>
    <lineage>
        <taxon>Eukaryota</taxon>
        <taxon>Viridiplantae</taxon>
        <taxon>Streptophyta</taxon>
        <taxon>Embryophyta</taxon>
        <taxon>Tracheophyta</taxon>
        <taxon>Spermatophyta</taxon>
        <taxon>Magnoliopsida</taxon>
        <taxon>eudicotyledons</taxon>
        <taxon>Gunneridae</taxon>
        <taxon>Pentapetalae</taxon>
        <taxon>asterids</taxon>
        <taxon>campanulids</taxon>
        <taxon>Asterales</taxon>
        <taxon>Asteraceae</taxon>
        <taxon>Asteroideae</taxon>
        <taxon>Anthemideae</taxon>
        <taxon>Artemisiinae</taxon>
        <taxon>Artemisia</taxon>
    </lineage>
</organism>
<gene>
    <name evidence="2" type="ORF">CTI12_AA086680</name>
</gene>
<dbReference type="PANTHER" id="PTHR45786:SF74">
    <property type="entry name" value="ATP-DEPENDENT DNA HELICASE"/>
    <property type="match status" value="1"/>
</dbReference>